<evidence type="ECO:0000256" key="2">
    <source>
        <dbReference type="RuleBase" id="RU362039"/>
    </source>
</evidence>
<proteinExistence type="inferred from homology"/>
<dbReference type="EC" id="3.1.4.-" evidence="2"/>
<dbReference type="GO" id="GO:0016787">
    <property type="term" value="F:hydrolase activity"/>
    <property type="evidence" value="ECO:0007669"/>
    <property type="project" value="UniProtKB-KW"/>
</dbReference>
<dbReference type="Gene3D" id="3.60.21.10">
    <property type="match status" value="1"/>
</dbReference>
<keyword evidence="4" id="KW-0378">Hydrolase</keyword>
<dbReference type="InterPro" id="IPR029052">
    <property type="entry name" value="Metallo-depent_PP-like"/>
</dbReference>
<keyword evidence="2" id="KW-0479">Metal-binding</keyword>
<comment type="cofactor">
    <cofactor evidence="2">
        <name>a divalent metal cation</name>
        <dbReference type="ChEBI" id="CHEBI:60240"/>
    </cofactor>
</comment>
<comment type="similarity">
    <text evidence="1 2">Belongs to the metallophosphoesterase superfamily. YfcE family.</text>
</comment>
<comment type="caution">
    <text evidence="4">The sequence shown here is derived from an EMBL/GenBank/DDBJ whole genome shotgun (WGS) entry which is preliminary data.</text>
</comment>
<evidence type="ECO:0000256" key="1">
    <source>
        <dbReference type="ARBA" id="ARBA00008950"/>
    </source>
</evidence>
<dbReference type="NCBIfam" id="TIGR00040">
    <property type="entry name" value="yfcE"/>
    <property type="match status" value="1"/>
</dbReference>
<evidence type="ECO:0000313" key="5">
    <source>
        <dbReference type="Proteomes" id="UP000606870"/>
    </source>
</evidence>
<dbReference type="InterPro" id="IPR024654">
    <property type="entry name" value="Calcineurin-like_PHP_lpxH"/>
</dbReference>
<protein>
    <recommendedName>
        <fullName evidence="2">Phosphoesterase</fullName>
        <ecNumber evidence="2">3.1.4.-</ecNumber>
    </recommendedName>
</protein>
<dbReference type="NCBIfam" id="NF006988">
    <property type="entry name" value="PRK09453.1"/>
    <property type="match status" value="1"/>
</dbReference>
<sequence length="182" mass="20653">MRPIVIASDIHGSSFYCRKLIDAIHREDARRVFLLGDILYHGPRNELPRDYNPKAVIAMLNGLVTPVYGVRGNCDAEVDQMVLNFPIMSESCWIDCGWRMIFATHGHIYNENHLPPLSPGDILLHGHTHVPVWKLLGDDSYYVNPGSVSLPKENSPHSYMTLQDGKLMWKDLDGTLFHTMNV</sequence>
<evidence type="ECO:0000259" key="3">
    <source>
        <dbReference type="Pfam" id="PF12850"/>
    </source>
</evidence>
<evidence type="ECO:0000313" key="4">
    <source>
        <dbReference type="EMBL" id="MBC3537695.1"/>
    </source>
</evidence>
<dbReference type="RefSeq" id="WP_186504269.1">
    <property type="nucleotide sequence ID" value="NZ_JACOGK010000037.1"/>
</dbReference>
<dbReference type="InterPro" id="IPR000979">
    <property type="entry name" value="Phosphodiesterase_MJ0936/Vps29"/>
</dbReference>
<dbReference type="Proteomes" id="UP000606870">
    <property type="component" value="Unassembled WGS sequence"/>
</dbReference>
<organism evidence="4 5">
    <name type="scientific">Megasphaera hominis</name>
    <dbReference type="NCBI Taxonomy" id="159836"/>
    <lineage>
        <taxon>Bacteria</taxon>
        <taxon>Bacillati</taxon>
        <taxon>Bacillota</taxon>
        <taxon>Negativicutes</taxon>
        <taxon>Veillonellales</taxon>
        <taxon>Veillonellaceae</taxon>
        <taxon>Megasphaera</taxon>
    </lineage>
</organism>
<dbReference type="EMBL" id="JACOGK010000037">
    <property type="protein sequence ID" value="MBC3537695.1"/>
    <property type="molecule type" value="Genomic_DNA"/>
</dbReference>
<dbReference type="Pfam" id="PF12850">
    <property type="entry name" value="Metallophos_2"/>
    <property type="match status" value="1"/>
</dbReference>
<keyword evidence="5" id="KW-1185">Reference proteome</keyword>
<gene>
    <name evidence="4" type="primary">yfcE</name>
    <name evidence="4" type="ORF">H8J70_10625</name>
</gene>
<name>A0ABR6VKC3_9FIRM</name>
<accession>A0ABR6VKC3</accession>
<feature type="domain" description="Calcineurin-like phosphoesterase" evidence="3">
    <location>
        <begin position="4"/>
        <end position="162"/>
    </location>
</feature>
<reference evidence="4 5" key="1">
    <citation type="submission" date="2020-08" db="EMBL/GenBank/DDBJ databases">
        <authorList>
            <person name="Liu C."/>
            <person name="Sun Q."/>
        </authorList>
    </citation>
    <scope>NUCLEOTIDE SEQUENCE [LARGE SCALE GENOMIC DNA]</scope>
    <source>
        <strain evidence="4 5">NSJ-59</strain>
    </source>
</reference>
<dbReference type="SUPFAM" id="SSF56300">
    <property type="entry name" value="Metallo-dependent phosphatases"/>
    <property type="match status" value="1"/>
</dbReference>